<keyword evidence="3" id="KW-1185">Reference proteome</keyword>
<accession>A0ABD0LMX5</accession>
<dbReference type="AlphaFoldDB" id="A0ABD0LMX5"/>
<dbReference type="EMBL" id="JACVVK020000037">
    <property type="protein sequence ID" value="KAK7500358.1"/>
    <property type="molecule type" value="Genomic_DNA"/>
</dbReference>
<feature type="signal peptide" evidence="1">
    <location>
        <begin position="1"/>
        <end position="25"/>
    </location>
</feature>
<feature type="chain" id="PRO_5044849090" evidence="1">
    <location>
        <begin position="26"/>
        <end position="395"/>
    </location>
</feature>
<protein>
    <submittedName>
        <fullName evidence="2">Uncharacterized protein</fullName>
    </submittedName>
</protein>
<evidence type="ECO:0000313" key="3">
    <source>
        <dbReference type="Proteomes" id="UP001519460"/>
    </source>
</evidence>
<name>A0ABD0LMX5_9CAEN</name>
<evidence type="ECO:0000313" key="2">
    <source>
        <dbReference type="EMBL" id="KAK7500358.1"/>
    </source>
</evidence>
<organism evidence="2 3">
    <name type="scientific">Batillaria attramentaria</name>
    <dbReference type="NCBI Taxonomy" id="370345"/>
    <lineage>
        <taxon>Eukaryota</taxon>
        <taxon>Metazoa</taxon>
        <taxon>Spiralia</taxon>
        <taxon>Lophotrochozoa</taxon>
        <taxon>Mollusca</taxon>
        <taxon>Gastropoda</taxon>
        <taxon>Caenogastropoda</taxon>
        <taxon>Sorbeoconcha</taxon>
        <taxon>Cerithioidea</taxon>
        <taxon>Batillariidae</taxon>
        <taxon>Batillaria</taxon>
    </lineage>
</organism>
<sequence length="395" mass="45323">MGRVWQTNGVLCMVLSLVHLPMASATTCFVRPCLSKYSSAVVELECRLSESMIPDLTPDTVIDRMEIRRRGFNVRDNMTQDDHLITVRASVPHVHLPPKSYTNSRTFYNVTYAELCTSDCSFPPFCVHFTIPGARSKLIRQWDVMYNEFICAVVTANKTSQEQLVTFEFGVTMDVNPTSPILLPRTKRNQGFTVTVIESFEMFVHLIVPWRYVRCQREGRLSRLILDSRGVQVQRPRTIVRFLDPKQTTIYDSYGVLLAENVTSIYHDYYKLIGGGTYYSMIVHVKRELPCPRQCQVGGRCTCHFVYYFGLKGCREDPTREGSFESAQRYCVSEWTVTFDDFVGTGDSFWRTSKCDATEAIMGRIRHSDAVFTGKCGRDPPQSVENKSHEWPQHQ</sequence>
<proteinExistence type="predicted"/>
<dbReference type="Proteomes" id="UP001519460">
    <property type="component" value="Unassembled WGS sequence"/>
</dbReference>
<keyword evidence="1" id="KW-0732">Signal</keyword>
<evidence type="ECO:0000256" key="1">
    <source>
        <dbReference type="SAM" id="SignalP"/>
    </source>
</evidence>
<gene>
    <name evidence="2" type="ORF">BaRGS_00008265</name>
</gene>
<reference evidence="2 3" key="1">
    <citation type="journal article" date="2023" name="Sci. Data">
        <title>Genome assembly of the Korean intertidal mud-creeper Batillaria attramentaria.</title>
        <authorList>
            <person name="Patra A.K."/>
            <person name="Ho P.T."/>
            <person name="Jun S."/>
            <person name="Lee S.J."/>
            <person name="Kim Y."/>
            <person name="Won Y.J."/>
        </authorList>
    </citation>
    <scope>NUCLEOTIDE SEQUENCE [LARGE SCALE GENOMIC DNA]</scope>
    <source>
        <strain evidence="2">Wonlab-2016</strain>
    </source>
</reference>
<comment type="caution">
    <text evidence="2">The sequence shown here is derived from an EMBL/GenBank/DDBJ whole genome shotgun (WGS) entry which is preliminary data.</text>
</comment>